<dbReference type="Gene3D" id="3.40.50.10210">
    <property type="match status" value="1"/>
</dbReference>
<dbReference type="Proteomes" id="UP001595776">
    <property type="component" value="Unassembled WGS sequence"/>
</dbReference>
<dbReference type="InterPro" id="IPR036087">
    <property type="entry name" value="Nict_dMeBzImd_PRibTrfase_sf"/>
</dbReference>
<reference evidence="3" key="1">
    <citation type="journal article" date="2019" name="Int. J. Syst. Evol. Microbiol.">
        <title>The Global Catalogue of Microorganisms (GCM) 10K type strain sequencing project: providing services to taxonomists for standard genome sequencing and annotation.</title>
        <authorList>
            <consortium name="The Broad Institute Genomics Platform"/>
            <consortium name="The Broad Institute Genome Sequencing Center for Infectious Disease"/>
            <person name="Wu L."/>
            <person name="Ma J."/>
        </authorList>
    </citation>
    <scope>NUCLEOTIDE SEQUENCE [LARGE SCALE GENOMIC DNA]</scope>
    <source>
        <strain evidence="3">CGMCC 1.15304</strain>
    </source>
</reference>
<dbReference type="EC" id="2.4.2.21" evidence="2"/>
<dbReference type="SUPFAM" id="SSF52733">
    <property type="entry name" value="Nicotinate mononucleotide:5,6-dimethylbenzimidazole phosphoribosyltransferase (CobT)"/>
    <property type="match status" value="1"/>
</dbReference>
<comment type="caution">
    <text evidence="2">The sequence shown here is derived from an EMBL/GenBank/DDBJ whole genome shotgun (WGS) entry which is preliminary data.</text>
</comment>
<keyword evidence="2" id="KW-0808">Transferase</keyword>
<evidence type="ECO:0000313" key="2">
    <source>
        <dbReference type="EMBL" id="MFC4349703.1"/>
    </source>
</evidence>
<keyword evidence="3" id="KW-1185">Reference proteome</keyword>
<sequence>MLTGRPFDDLRAILAQLPDADDCAAKKVREALAGKPVDSTSGLAELAAWAASWQGSSNPSIAESHICVLASSYEGQDTSSVTDYIEATSKGAAAVNLLCVEKGIGLRAIQLAPEMPHPSDGDWSEQDCMAAVAFGMEATAAGGNILGLTDMAPGNAERAVAIILAVKGLQSDDTLLAAVDKDFANNVKVLLARVQGAEGDPLEVMRRLGGREIAAAVGALVAARSRRLPVLTDGWAAIAATVVLDALVDGATGHVLPAASDNPMQALAWHLIGKTPIVGLEIGGGPGCGIAIGVSVLGAACAMLGLRDRTQ</sequence>
<dbReference type="EMBL" id="JBHSCR010000035">
    <property type="protein sequence ID" value="MFC4349703.1"/>
    <property type="molecule type" value="Genomic_DNA"/>
</dbReference>
<organism evidence="2 3">
    <name type="scientific">Kordiimonas lipolytica</name>
    <dbReference type="NCBI Taxonomy" id="1662421"/>
    <lineage>
        <taxon>Bacteria</taxon>
        <taxon>Pseudomonadati</taxon>
        <taxon>Pseudomonadota</taxon>
        <taxon>Alphaproteobacteria</taxon>
        <taxon>Kordiimonadales</taxon>
        <taxon>Kordiimonadaceae</taxon>
        <taxon>Kordiimonas</taxon>
    </lineage>
</organism>
<gene>
    <name evidence="2" type="ORF">ACFO5Q_17765</name>
</gene>
<dbReference type="GO" id="GO:0008939">
    <property type="term" value="F:nicotinate-nucleotide-dimethylbenzimidazole phosphoribosyltransferase activity"/>
    <property type="evidence" value="ECO:0007669"/>
    <property type="project" value="UniProtKB-EC"/>
</dbReference>
<dbReference type="RefSeq" id="WP_197420957.1">
    <property type="nucleotide sequence ID" value="NZ_JBHSCR010000035.1"/>
</dbReference>
<name>A0ABV8UEK9_9PROT</name>
<keyword evidence="1" id="KW-0812">Transmembrane</keyword>
<dbReference type="InterPro" id="IPR003200">
    <property type="entry name" value="Nict_dMeBzImd_PRibTrfase"/>
</dbReference>
<protein>
    <submittedName>
        <fullName evidence="2">Nicotinate-nucleotide--dimethylbenzimidazole phosphoribosyltransferase</fullName>
        <ecNumber evidence="2">2.4.2.21</ecNumber>
    </submittedName>
</protein>
<feature type="transmembrane region" description="Helical" evidence="1">
    <location>
        <begin position="284"/>
        <end position="306"/>
    </location>
</feature>
<evidence type="ECO:0000313" key="3">
    <source>
        <dbReference type="Proteomes" id="UP001595776"/>
    </source>
</evidence>
<dbReference type="Pfam" id="PF02277">
    <property type="entry name" value="DBI_PRT"/>
    <property type="match status" value="1"/>
</dbReference>
<evidence type="ECO:0000256" key="1">
    <source>
        <dbReference type="SAM" id="Phobius"/>
    </source>
</evidence>
<accession>A0ABV8UEK9</accession>
<keyword evidence="2" id="KW-0328">Glycosyltransferase</keyword>
<keyword evidence="1" id="KW-0472">Membrane</keyword>
<keyword evidence="1" id="KW-1133">Transmembrane helix</keyword>
<proteinExistence type="predicted"/>